<reference evidence="2 3" key="3">
    <citation type="journal article" date="2010" name="BMC Genomics">
        <title>Transcriptome sequencing and comparative analysis of cucumber flowers with different sex types.</title>
        <authorList>
            <person name="Guo S."/>
            <person name="Zheng Y."/>
            <person name="Joung J.G."/>
            <person name="Liu S."/>
            <person name="Zhang Z."/>
            <person name="Crasta O.R."/>
            <person name="Sobral B.W."/>
            <person name="Xu Y."/>
            <person name="Huang S."/>
            <person name="Fei Z."/>
        </authorList>
    </citation>
    <scope>NUCLEOTIDE SEQUENCE [LARGE SCALE GENOMIC DNA]</scope>
    <source>
        <strain evidence="3">cv. 9930</strain>
    </source>
</reference>
<reference evidence="2 3" key="2">
    <citation type="journal article" date="2009" name="PLoS ONE">
        <title>An integrated genetic and cytogenetic map of the cucumber genome.</title>
        <authorList>
            <person name="Ren Y."/>
            <person name="Zhang Z."/>
            <person name="Liu J."/>
            <person name="Staub J.E."/>
            <person name="Han Y."/>
            <person name="Cheng Z."/>
            <person name="Li X."/>
            <person name="Lu J."/>
            <person name="Miao H."/>
            <person name="Kang H."/>
            <person name="Xie B."/>
            <person name="Gu X."/>
            <person name="Wang X."/>
            <person name="Du Y."/>
            <person name="Jin W."/>
            <person name="Huang S."/>
        </authorList>
    </citation>
    <scope>NUCLEOTIDE SEQUENCE [LARGE SCALE GENOMIC DNA]</scope>
    <source>
        <strain evidence="3">cv. 9930</strain>
    </source>
</reference>
<accession>A0A0A0L6X8</accession>
<dbReference type="AlphaFoldDB" id="A0A0A0L6X8"/>
<reference evidence="2 3" key="4">
    <citation type="journal article" date="2011" name="BMC Genomics">
        <title>RNA-Seq improves annotation of protein-coding genes in the cucumber genome.</title>
        <authorList>
            <person name="Li Z."/>
            <person name="Zhang Z."/>
            <person name="Yan P."/>
            <person name="Huang S."/>
            <person name="Fei Z."/>
            <person name="Lin K."/>
        </authorList>
    </citation>
    <scope>NUCLEOTIDE SEQUENCE [LARGE SCALE GENOMIC DNA]</scope>
    <source>
        <strain evidence="3">cv. 9930</strain>
    </source>
</reference>
<organism evidence="2 3">
    <name type="scientific">Cucumis sativus</name>
    <name type="common">Cucumber</name>
    <dbReference type="NCBI Taxonomy" id="3659"/>
    <lineage>
        <taxon>Eukaryota</taxon>
        <taxon>Viridiplantae</taxon>
        <taxon>Streptophyta</taxon>
        <taxon>Embryophyta</taxon>
        <taxon>Tracheophyta</taxon>
        <taxon>Spermatophyta</taxon>
        <taxon>Magnoliopsida</taxon>
        <taxon>eudicotyledons</taxon>
        <taxon>Gunneridae</taxon>
        <taxon>Pentapetalae</taxon>
        <taxon>rosids</taxon>
        <taxon>fabids</taxon>
        <taxon>Cucurbitales</taxon>
        <taxon>Cucurbitaceae</taxon>
        <taxon>Benincaseae</taxon>
        <taxon>Cucumis</taxon>
    </lineage>
</organism>
<sequence length="97" mass="10961">MHLLATPSPRGLPFVSLCLYVLYSCPSFYAKEVNKFGLYDPIELLFLYSSYILMLLLVLAELARGFELDGYQRGSRLLLMLSKAVAISFSEYTTLPP</sequence>
<reference evidence="2 3" key="1">
    <citation type="journal article" date="2009" name="Nat. Genet.">
        <title>The genome of the cucumber, Cucumis sativus L.</title>
        <authorList>
            <person name="Huang S."/>
            <person name="Li R."/>
            <person name="Zhang Z."/>
            <person name="Li L."/>
            <person name="Gu X."/>
            <person name="Fan W."/>
            <person name="Lucas W.J."/>
            <person name="Wang X."/>
            <person name="Xie B."/>
            <person name="Ni P."/>
            <person name="Ren Y."/>
            <person name="Zhu H."/>
            <person name="Li J."/>
            <person name="Lin K."/>
            <person name="Jin W."/>
            <person name="Fei Z."/>
            <person name="Li G."/>
            <person name="Staub J."/>
            <person name="Kilian A."/>
            <person name="van der Vossen E.A."/>
            <person name="Wu Y."/>
            <person name="Guo J."/>
            <person name="He J."/>
            <person name="Jia Z."/>
            <person name="Ren Y."/>
            <person name="Tian G."/>
            <person name="Lu Y."/>
            <person name="Ruan J."/>
            <person name="Qian W."/>
            <person name="Wang M."/>
            <person name="Huang Q."/>
            <person name="Li B."/>
            <person name="Xuan Z."/>
            <person name="Cao J."/>
            <person name="Asan"/>
            <person name="Wu Z."/>
            <person name="Zhang J."/>
            <person name="Cai Q."/>
            <person name="Bai Y."/>
            <person name="Zhao B."/>
            <person name="Han Y."/>
            <person name="Li Y."/>
            <person name="Li X."/>
            <person name="Wang S."/>
            <person name="Shi Q."/>
            <person name="Liu S."/>
            <person name="Cho W.K."/>
            <person name="Kim J.Y."/>
            <person name="Xu Y."/>
            <person name="Heller-Uszynska K."/>
            <person name="Miao H."/>
            <person name="Cheng Z."/>
            <person name="Zhang S."/>
            <person name="Wu J."/>
            <person name="Yang Y."/>
            <person name="Kang H."/>
            <person name="Li M."/>
            <person name="Liang H."/>
            <person name="Ren X."/>
            <person name="Shi Z."/>
            <person name="Wen M."/>
            <person name="Jian M."/>
            <person name="Yang H."/>
            <person name="Zhang G."/>
            <person name="Yang Z."/>
            <person name="Chen R."/>
            <person name="Liu S."/>
            <person name="Li J."/>
            <person name="Ma L."/>
            <person name="Liu H."/>
            <person name="Zhou Y."/>
            <person name="Zhao J."/>
            <person name="Fang X."/>
            <person name="Li G."/>
            <person name="Fang L."/>
            <person name="Li Y."/>
            <person name="Liu D."/>
            <person name="Zheng H."/>
            <person name="Zhang Y."/>
            <person name="Qin N."/>
            <person name="Li Z."/>
            <person name="Yang G."/>
            <person name="Yang S."/>
            <person name="Bolund L."/>
            <person name="Kristiansen K."/>
            <person name="Zheng H."/>
            <person name="Li S."/>
            <person name="Zhang X."/>
            <person name="Yang H."/>
            <person name="Wang J."/>
            <person name="Sun R."/>
            <person name="Zhang B."/>
            <person name="Jiang S."/>
            <person name="Wang J."/>
            <person name="Du Y."/>
            <person name="Li S."/>
        </authorList>
    </citation>
    <scope>NUCLEOTIDE SEQUENCE [LARGE SCALE GENOMIC DNA]</scope>
    <source>
        <strain evidence="3">cv. 9930</strain>
    </source>
</reference>
<feature type="transmembrane region" description="Helical" evidence="1">
    <location>
        <begin position="12"/>
        <end position="30"/>
    </location>
</feature>
<keyword evidence="3" id="KW-1185">Reference proteome</keyword>
<feature type="transmembrane region" description="Helical" evidence="1">
    <location>
        <begin position="42"/>
        <end position="63"/>
    </location>
</feature>
<evidence type="ECO:0000313" key="2">
    <source>
        <dbReference type="EMBL" id="KGN57740.1"/>
    </source>
</evidence>
<evidence type="ECO:0000256" key="1">
    <source>
        <dbReference type="SAM" id="Phobius"/>
    </source>
</evidence>
<gene>
    <name evidence="2" type="ORF">Csa_3G271330</name>
</gene>
<keyword evidence="1" id="KW-0472">Membrane</keyword>
<keyword evidence="1" id="KW-1133">Transmembrane helix</keyword>
<proteinExistence type="predicted"/>
<name>A0A0A0L6X8_CUCSA</name>
<protein>
    <submittedName>
        <fullName evidence="2">Uncharacterized protein</fullName>
    </submittedName>
</protein>
<evidence type="ECO:0000313" key="3">
    <source>
        <dbReference type="Proteomes" id="UP000029981"/>
    </source>
</evidence>
<dbReference type="Proteomes" id="UP000029981">
    <property type="component" value="Chromosome 3"/>
</dbReference>
<keyword evidence="1" id="KW-0812">Transmembrane</keyword>
<dbReference type="EMBL" id="CM002924">
    <property type="protein sequence ID" value="KGN57740.1"/>
    <property type="molecule type" value="Genomic_DNA"/>
</dbReference>
<dbReference type="Gramene" id="KGN57740">
    <property type="protein sequence ID" value="KGN57740"/>
    <property type="gene ID" value="Csa_3G271330"/>
</dbReference>